<reference evidence="2 3" key="1">
    <citation type="submission" date="2017-08" db="EMBL/GenBank/DDBJ databases">
        <title>Infants hospitalized years apart are colonized by the same room-sourced microbial strains.</title>
        <authorList>
            <person name="Brooks B."/>
            <person name="Olm M.R."/>
            <person name="Firek B.A."/>
            <person name="Baker R."/>
            <person name="Thomas B.C."/>
            <person name="Morowitz M.J."/>
            <person name="Banfield J.F."/>
        </authorList>
    </citation>
    <scope>NUCLEOTIDE SEQUENCE [LARGE SCALE GENOMIC DNA]</scope>
    <source>
        <strain evidence="2">S2_003_000_R2_14</strain>
    </source>
</reference>
<dbReference type="Proteomes" id="UP000249061">
    <property type="component" value="Unassembled WGS sequence"/>
</dbReference>
<proteinExistence type="predicted"/>
<keyword evidence="1" id="KW-0812">Transmembrane</keyword>
<feature type="transmembrane region" description="Helical" evidence="1">
    <location>
        <begin position="102"/>
        <end position="121"/>
    </location>
</feature>
<accession>A0A2W5TM34</accession>
<feature type="transmembrane region" description="Helical" evidence="1">
    <location>
        <begin position="71"/>
        <end position="90"/>
    </location>
</feature>
<dbReference type="EMBL" id="QFQP01000012">
    <property type="protein sequence ID" value="PZR12315.1"/>
    <property type="molecule type" value="Genomic_DNA"/>
</dbReference>
<comment type="caution">
    <text evidence="2">The sequence shown here is derived from an EMBL/GenBank/DDBJ whole genome shotgun (WGS) entry which is preliminary data.</text>
</comment>
<keyword evidence="1" id="KW-1133">Transmembrane helix</keyword>
<name>A0A2W5TM34_9BACT</name>
<evidence type="ECO:0000256" key="1">
    <source>
        <dbReference type="SAM" id="Phobius"/>
    </source>
</evidence>
<evidence type="ECO:0000313" key="2">
    <source>
        <dbReference type="EMBL" id="PZR12315.1"/>
    </source>
</evidence>
<evidence type="ECO:0000313" key="3">
    <source>
        <dbReference type="Proteomes" id="UP000249061"/>
    </source>
</evidence>
<dbReference type="AlphaFoldDB" id="A0A2W5TM34"/>
<sequence length="135" mass="14014">MTGLFHAHSGLRYLILLLAVANIVVLAVGLAQKQQFGKLHRVLGAAFAGCLHLQVILGVGLVAMGTYYPKLIGHFAMMLLAAVLAQVSMSVNRRKPTPGFQLPLIGVGGALLLIVGGIMAISRGVLQSTAFGIGG</sequence>
<keyword evidence="1" id="KW-0472">Membrane</keyword>
<gene>
    <name evidence="2" type="ORF">DI536_15545</name>
</gene>
<feature type="transmembrane region" description="Helical" evidence="1">
    <location>
        <begin position="12"/>
        <end position="30"/>
    </location>
</feature>
<protein>
    <submittedName>
        <fullName evidence="2">Uncharacterized protein</fullName>
    </submittedName>
</protein>
<organism evidence="2 3">
    <name type="scientific">Archangium gephyra</name>
    <dbReference type="NCBI Taxonomy" id="48"/>
    <lineage>
        <taxon>Bacteria</taxon>
        <taxon>Pseudomonadati</taxon>
        <taxon>Myxococcota</taxon>
        <taxon>Myxococcia</taxon>
        <taxon>Myxococcales</taxon>
        <taxon>Cystobacterineae</taxon>
        <taxon>Archangiaceae</taxon>
        <taxon>Archangium</taxon>
    </lineage>
</organism>
<feature type="transmembrane region" description="Helical" evidence="1">
    <location>
        <begin position="42"/>
        <end position="65"/>
    </location>
</feature>